<evidence type="ECO:0008006" key="3">
    <source>
        <dbReference type="Google" id="ProtNLM"/>
    </source>
</evidence>
<accession>A0A8J2VE52</accession>
<dbReference type="RefSeq" id="WP_188442937.1">
    <property type="nucleotide sequence ID" value="NZ_BMGK01000012.1"/>
</dbReference>
<proteinExistence type="predicted"/>
<protein>
    <recommendedName>
        <fullName evidence="3">DUF4294 domain-containing protein</fullName>
    </recommendedName>
</protein>
<name>A0A8J2VE52_9FLAO</name>
<keyword evidence="2" id="KW-1185">Reference proteome</keyword>
<dbReference type="AlphaFoldDB" id="A0A8J2VE52"/>
<dbReference type="InterPro" id="IPR025636">
    <property type="entry name" value="DUF4294"/>
</dbReference>
<reference evidence="1" key="1">
    <citation type="journal article" date="2014" name="Int. J. Syst. Evol. Microbiol.">
        <title>Complete genome sequence of Corynebacterium casei LMG S-19264T (=DSM 44701T), isolated from a smear-ripened cheese.</title>
        <authorList>
            <consortium name="US DOE Joint Genome Institute (JGI-PGF)"/>
            <person name="Walter F."/>
            <person name="Albersmeier A."/>
            <person name="Kalinowski J."/>
            <person name="Ruckert C."/>
        </authorList>
    </citation>
    <scope>NUCLEOTIDE SEQUENCE</scope>
    <source>
        <strain evidence="1">CGMCC 1.12924</strain>
    </source>
</reference>
<reference evidence="1" key="2">
    <citation type="submission" date="2020-09" db="EMBL/GenBank/DDBJ databases">
        <authorList>
            <person name="Sun Q."/>
            <person name="Zhou Y."/>
        </authorList>
    </citation>
    <scope>NUCLEOTIDE SEQUENCE</scope>
    <source>
        <strain evidence="1">CGMCC 1.12924</strain>
    </source>
</reference>
<dbReference type="Pfam" id="PF14127">
    <property type="entry name" value="DUF4294"/>
    <property type="match status" value="1"/>
</dbReference>
<gene>
    <name evidence="1" type="ORF">GCM10011312_24360</name>
</gene>
<organism evidence="1 2">
    <name type="scientific">Planktosalinus lacus</name>
    <dbReference type="NCBI Taxonomy" id="1526573"/>
    <lineage>
        <taxon>Bacteria</taxon>
        <taxon>Pseudomonadati</taxon>
        <taxon>Bacteroidota</taxon>
        <taxon>Flavobacteriia</taxon>
        <taxon>Flavobacteriales</taxon>
        <taxon>Flavobacteriaceae</taxon>
        <taxon>Planktosalinus</taxon>
    </lineage>
</organism>
<sequence>MLHKTLVIFLLLFFILKINSQEDNAYRYHKNDTTEYLYMIIDGDTLPRQFIDLEEVYLLNKLKFNSAKERRAYLILRRRTRKVYPYAKLAAERLQVMTDRLATLESNREKRIYTKRVQKYIEGEFTDELKKLTKSEGKILVKLIHRQTGTTAYDLVKELRTGWRAFWYNTTASLFEISLKDEFSPLKNKEDFLIEDILQRAFQEGALEVQHPAWPIDYFELADFWTNK</sequence>
<evidence type="ECO:0000313" key="1">
    <source>
        <dbReference type="EMBL" id="GGE00019.1"/>
    </source>
</evidence>
<evidence type="ECO:0000313" key="2">
    <source>
        <dbReference type="Proteomes" id="UP000652231"/>
    </source>
</evidence>
<dbReference type="EMBL" id="BMGK01000012">
    <property type="protein sequence ID" value="GGE00019.1"/>
    <property type="molecule type" value="Genomic_DNA"/>
</dbReference>
<dbReference type="Proteomes" id="UP000652231">
    <property type="component" value="Unassembled WGS sequence"/>
</dbReference>
<comment type="caution">
    <text evidence="1">The sequence shown here is derived from an EMBL/GenBank/DDBJ whole genome shotgun (WGS) entry which is preliminary data.</text>
</comment>